<name>A0A0G0Z625_9BACT</name>
<dbReference type="AlphaFoldDB" id="A0A0G0Z625"/>
<accession>A0A0G0Z625</accession>
<proteinExistence type="predicted"/>
<dbReference type="EMBL" id="LCCZ01000011">
    <property type="protein sequence ID" value="KKS44125.1"/>
    <property type="molecule type" value="Genomic_DNA"/>
</dbReference>
<evidence type="ECO:0000259" key="1">
    <source>
        <dbReference type="Pfam" id="PF12705"/>
    </source>
</evidence>
<gene>
    <name evidence="2" type="ORF">UV05_C0011G0016</name>
</gene>
<feature type="domain" description="PD-(D/E)XK endonuclease-like" evidence="1">
    <location>
        <begin position="194"/>
        <end position="280"/>
    </location>
</feature>
<dbReference type="InterPro" id="IPR038726">
    <property type="entry name" value="PDDEXK_AddAB-type"/>
</dbReference>
<dbReference type="Gene3D" id="3.90.320.10">
    <property type="match status" value="1"/>
</dbReference>
<dbReference type="InterPro" id="IPR011604">
    <property type="entry name" value="PDDEXK-like_dom_sf"/>
</dbReference>
<dbReference type="Pfam" id="PF12705">
    <property type="entry name" value="PDDEXK_1"/>
    <property type="match status" value="1"/>
</dbReference>
<reference evidence="2 3" key="1">
    <citation type="journal article" date="2015" name="Nature">
        <title>rRNA introns, odd ribosomes, and small enigmatic genomes across a large radiation of phyla.</title>
        <authorList>
            <person name="Brown C.T."/>
            <person name="Hug L.A."/>
            <person name="Thomas B.C."/>
            <person name="Sharon I."/>
            <person name="Castelle C.J."/>
            <person name="Singh A."/>
            <person name="Wilkins M.J."/>
            <person name="Williams K.H."/>
            <person name="Banfield J.F."/>
        </authorList>
    </citation>
    <scope>NUCLEOTIDE SEQUENCE [LARGE SCALE GENOMIC DNA]</scope>
</reference>
<comment type="caution">
    <text evidence="2">The sequence shown here is derived from an EMBL/GenBank/DDBJ whole genome shotgun (WGS) entry which is preliminary data.</text>
</comment>
<evidence type="ECO:0000313" key="3">
    <source>
        <dbReference type="Proteomes" id="UP000034875"/>
    </source>
</evidence>
<organism evidence="2 3">
    <name type="scientific">candidate division CPR1 bacterium GW2011_GWA2_42_17</name>
    <dbReference type="NCBI Taxonomy" id="1618341"/>
    <lineage>
        <taxon>Bacteria</taxon>
        <taxon>candidate division CPR1</taxon>
    </lineage>
</organism>
<sequence>MNNKPLSASSLATYDDCPARWNYERNLKPQVPRPYFFVKGQAWHDTVRILLRGPANREFLPSNERPFWFKTAKSAAGGLAREFWTLIEKYERETGIDWGKTSDGATAYALKTMMQGGPLKTPFGPKVYGGYYQKLQSPPKIFEALKIVACERMFYAKLFDYDFVFKPDQIWQVQMNGQSKMVLIDMTTGFGEQIKHLQLLIYAFAWMEKARNDTAFAEEFGKGPDLIFIHNVAREVLTPFHIQPNDYDSLEQTVDGIVAGIQSADFHEKAGSQCKYCPFRGPRLCNKESTYGGSLAWNDTPSGTTINAAVRLMPQQIAARQQSFPGSRNWGKQVIQHFCGDHPGEEAVWNGKAYICPQYVNQ</sequence>
<dbReference type="Proteomes" id="UP000034875">
    <property type="component" value="Unassembled WGS sequence"/>
</dbReference>
<evidence type="ECO:0000313" key="2">
    <source>
        <dbReference type="EMBL" id="KKS44125.1"/>
    </source>
</evidence>
<protein>
    <recommendedName>
        <fullName evidence="1">PD-(D/E)XK endonuclease-like domain-containing protein</fullName>
    </recommendedName>
</protein>